<evidence type="ECO:0000313" key="6">
    <source>
        <dbReference type="Proteomes" id="UP000004650"/>
    </source>
</evidence>
<dbReference type="InterPro" id="IPR004839">
    <property type="entry name" value="Aminotransferase_I/II_large"/>
</dbReference>
<comment type="caution">
    <text evidence="5">The sequence shown here is derived from an EMBL/GenBank/DDBJ whole genome shotgun (WGS) entry which is preliminary data.</text>
</comment>
<gene>
    <name evidence="5" type="ORF">PSAG_04688</name>
</gene>
<evidence type="ECO:0000256" key="3">
    <source>
        <dbReference type="ARBA" id="ARBA00022898"/>
    </source>
</evidence>
<keyword evidence="3" id="KW-0663">Pyridoxal phosphate</keyword>
<evidence type="ECO:0000256" key="2">
    <source>
        <dbReference type="ARBA" id="ARBA00022679"/>
    </source>
</evidence>
<dbReference type="InterPro" id="IPR015424">
    <property type="entry name" value="PyrdxlP-dep_Trfase"/>
</dbReference>
<protein>
    <recommendedName>
        <fullName evidence="4">Aminotransferase class I/classII large domain-containing protein</fullName>
    </recommendedName>
</protein>
<accession>A0A0K9CNN1</accession>
<keyword evidence="2" id="KW-0808">Transferase</keyword>
<dbReference type="Pfam" id="PF00155">
    <property type="entry name" value="Aminotran_1_2"/>
    <property type="match status" value="1"/>
</dbReference>
<dbReference type="InterPro" id="IPR015422">
    <property type="entry name" value="PyrdxlP-dep_Trfase_small"/>
</dbReference>
<evidence type="ECO:0000259" key="4">
    <source>
        <dbReference type="Pfam" id="PF00155"/>
    </source>
</evidence>
<evidence type="ECO:0000256" key="1">
    <source>
        <dbReference type="ARBA" id="ARBA00001933"/>
    </source>
</evidence>
<comment type="cofactor">
    <cofactor evidence="1">
        <name>pyridoxal 5'-phosphate</name>
        <dbReference type="ChEBI" id="CHEBI:597326"/>
    </cofactor>
</comment>
<dbReference type="EMBL" id="ACDS02000065">
    <property type="protein sequence ID" value="KMV75937.1"/>
    <property type="molecule type" value="Genomic_DNA"/>
</dbReference>
<name>A0A0K9CNN1_9FUSO</name>
<dbReference type="Gene3D" id="3.40.640.10">
    <property type="entry name" value="Type I PLP-dependent aspartate aminotransferase-like (Major domain)"/>
    <property type="match status" value="1"/>
</dbReference>
<dbReference type="GO" id="GO:0030170">
    <property type="term" value="F:pyridoxal phosphate binding"/>
    <property type="evidence" value="ECO:0007669"/>
    <property type="project" value="InterPro"/>
</dbReference>
<dbReference type="PANTHER" id="PTHR13693:SF100">
    <property type="entry name" value="8-AMINO-7-OXONONANOATE SYNTHASE"/>
    <property type="match status" value="1"/>
</dbReference>
<dbReference type="InterPro" id="IPR015421">
    <property type="entry name" value="PyrdxlP-dep_Trfase_major"/>
</dbReference>
<dbReference type="PANTHER" id="PTHR13693">
    <property type="entry name" value="CLASS II AMINOTRANSFERASE/8-AMINO-7-OXONONANOATE SYNTHASE"/>
    <property type="match status" value="1"/>
</dbReference>
<reference evidence="6" key="1">
    <citation type="submission" date="2009-02" db="EMBL/GenBank/DDBJ databases">
        <title>The Genome Sequence of Shigella sp. D9.</title>
        <authorList>
            <consortium name="The Broad Institute Genome Sequencing Platform"/>
            <person name="Ward D."/>
            <person name="Young S.K."/>
            <person name="Kodira C.D."/>
            <person name="Zeng Q."/>
            <person name="Koehrsen M."/>
            <person name="Alvarado L."/>
            <person name="Berlin A."/>
            <person name="Borenstein D."/>
            <person name="Chen Z."/>
            <person name="Engels R."/>
            <person name="Freedman E."/>
            <person name="Gellesch M."/>
            <person name="Goldberg J."/>
            <person name="Griggs A."/>
            <person name="Gujja S."/>
            <person name="Heiman D."/>
            <person name="Hepburn T."/>
            <person name="Howarth C."/>
            <person name="Jen D."/>
            <person name="Larson L."/>
            <person name="Lewis B."/>
            <person name="Mehta T."/>
            <person name="Park D."/>
            <person name="Pearson M."/>
            <person name="Roberts A."/>
            <person name="Saif S."/>
            <person name="Shea T."/>
            <person name="Shenoy N."/>
            <person name="Sisk P."/>
            <person name="Stolte C."/>
            <person name="Sykes S."/>
            <person name="Walk T."/>
            <person name="White J."/>
            <person name="Yandava C."/>
            <person name="Allen-Vercoe E."/>
            <person name="Strauss J."/>
            <person name="Sibley C."/>
            <person name="White A."/>
            <person name="Ambrose C."/>
            <person name="Lander E."/>
            <person name="Nusbaum C."/>
            <person name="Galagan J."/>
            <person name="Birren B."/>
        </authorList>
    </citation>
    <scope>NUCLEOTIDE SEQUENCE [LARGE SCALE GENOMIC DNA]</scope>
    <source>
        <strain evidence="6">D11</strain>
    </source>
</reference>
<feature type="domain" description="Aminotransferase class I/classII large" evidence="4">
    <location>
        <begin position="4"/>
        <end position="195"/>
    </location>
</feature>
<evidence type="ECO:0000313" key="5">
    <source>
        <dbReference type="EMBL" id="KMV75937.1"/>
    </source>
</evidence>
<dbReference type="AlphaFoldDB" id="A0A0K9CNN1"/>
<dbReference type="Proteomes" id="UP000004650">
    <property type="component" value="Unassembled WGS sequence"/>
</dbReference>
<organism evidence="5 6">
    <name type="scientific">Fusobacterium animalis D11</name>
    <dbReference type="NCBI Taxonomy" id="556264"/>
    <lineage>
        <taxon>Bacteria</taxon>
        <taxon>Fusobacteriati</taxon>
        <taxon>Fusobacteriota</taxon>
        <taxon>Fusobacteriia</taxon>
        <taxon>Fusobacteriales</taxon>
        <taxon>Fusobacteriaceae</taxon>
        <taxon>Fusobacterium</taxon>
    </lineage>
</organism>
<dbReference type="InterPro" id="IPR050087">
    <property type="entry name" value="AON_synthase_class-II"/>
</dbReference>
<dbReference type="GO" id="GO:0008710">
    <property type="term" value="F:8-amino-7-oxononanoate synthase activity"/>
    <property type="evidence" value="ECO:0007669"/>
    <property type="project" value="TreeGrafter"/>
</dbReference>
<dbReference type="Gene3D" id="3.90.1150.10">
    <property type="entry name" value="Aspartate Aminotransferase, domain 1"/>
    <property type="match status" value="1"/>
</dbReference>
<dbReference type="SUPFAM" id="SSF53383">
    <property type="entry name" value="PLP-dependent transferases"/>
    <property type="match status" value="1"/>
</dbReference>
<dbReference type="GO" id="GO:0009102">
    <property type="term" value="P:biotin biosynthetic process"/>
    <property type="evidence" value="ECO:0007669"/>
    <property type="project" value="TreeGrafter"/>
</dbReference>
<sequence length="207" mass="23567">MDGDCADIRKICNLKDEYKFNLMVDEAHSYGVYGYGIAYNEKLVDKIDFLVIPLGKAGASVGAYVICDEIYKNYLINKSKKFIYSTALPPVNNLWNLFILENMINFQNRIEKFQELVTFSLSTLKKLNLKTKSTSHIISIIIGDNLNTVTLSNNLKELGYLAYAIKEPTVPKDTARLRISLTADMKKEDIEKFFKTLKAEMKKIGVI</sequence>
<proteinExistence type="predicted"/>
<reference evidence="5 6" key="2">
    <citation type="submission" date="2013-10" db="EMBL/GenBank/DDBJ databases">
        <title>The Genome Sequence of Fusobacterium nucleatum subsp. animalis D11.</title>
        <authorList>
            <consortium name="The Broad Institute Genomics Platform"/>
            <person name="Earl A."/>
            <person name="Ward D."/>
            <person name="Feldgarden M."/>
            <person name="Gevers D."/>
            <person name="Kostic A."/>
            <person name="Garrett W."/>
            <person name="Young S.K."/>
            <person name="Zeng Q."/>
            <person name="Gargeya S."/>
            <person name="Fitzgerald M."/>
            <person name="Abouelleil A."/>
            <person name="Alvarado L."/>
            <person name="Berlin A.M."/>
            <person name="Chapman S.B."/>
            <person name="Gainer-Dewar J."/>
            <person name="Goldberg J."/>
            <person name="Gnerre S."/>
            <person name="Griggs A."/>
            <person name="Gujja S."/>
            <person name="Hansen M."/>
            <person name="Howarth C."/>
            <person name="Imamovic A."/>
            <person name="Ireland A."/>
            <person name="Larimer J."/>
            <person name="McCowan C."/>
            <person name="Murphy C."/>
            <person name="Pearson M."/>
            <person name="Poon T.W."/>
            <person name="Priest M."/>
            <person name="Roberts A."/>
            <person name="Saif S."/>
            <person name="Shea T."/>
            <person name="Sykes S."/>
            <person name="Wortman J."/>
            <person name="Nusbaum C."/>
            <person name="Birren B."/>
        </authorList>
    </citation>
    <scope>NUCLEOTIDE SEQUENCE [LARGE SCALE GENOMIC DNA]</scope>
    <source>
        <strain evidence="5 6">D11</strain>
    </source>
</reference>